<dbReference type="RefSeq" id="WP_338840167.1">
    <property type="nucleotide sequence ID" value="NZ_CP147988.1"/>
</dbReference>
<protein>
    <recommendedName>
        <fullName evidence="3">HNH domain-containing protein</fullName>
    </recommendedName>
</protein>
<organism evidence="1 2">
    <name type="scientific">Flavobacterium ginsenosidimutans</name>
    <dbReference type="NCBI Taxonomy" id="687844"/>
    <lineage>
        <taxon>Bacteria</taxon>
        <taxon>Pseudomonadati</taxon>
        <taxon>Bacteroidota</taxon>
        <taxon>Flavobacteriia</taxon>
        <taxon>Flavobacteriales</taxon>
        <taxon>Flavobacteriaceae</taxon>
        <taxon>Flavobacterium</taxon>
    </lineage>
</organism>
<evidence type="ECO:0000313" key="2">
    <source>
        <dbReference type="Proteomes" id="UP001447857"/>
    </source>
</evidence>
<dbReference type="EMBL" id="CP147988">
    <property type="protein sequence ID" value="WXK49666.1"/>
    <property type="molecule type" value="Genomic_DNA"/>
</dbReference>
<gene>
    <name evidence="1" type="ORF">V6624_21845</name>
</gene>
<name>A0ABZ2Q5I0_9FLAO</name>
<sequence length="300" mass="35808">MLTLKPTIEALDFHRQKVDEIFTNVIKKEYIKREGKQLKINKSFISFLSKYKDELISALPVRLLEIQKEYDKKLFSNHEKKVISSFFKETGYKNFQKNNGKTFLNLLKTDTCIYCNRNYTLDFDKTTHARAELDHWFPKDKFPILALSFYNLIPSCHLCNHMKGSPDYDWYTALDKMNHPYQLADESFRFSYLLNSLNSFQIITKTKLKSKTEETLVFNMTNEIYNVHGDKELNDLLNLRYKYSKNYLDILLNKTFNDLPISKEETYRMIFGIEIKEEDHHKRPFSKFKHDIIQELIGKI</sequence>
<keyword evidence="2" id="KW-1185">Reference proteome</keyword>
<proteinExistence type="predicted"/>
<dbReference type="Gene3D" id="1.10.30.50">
    <property type="match status" value="1"/>
</dbReference>
<reference evidence="1 2" key="1">
    <citation type="submission" date="2024-02" db="EMBL/GenBank/DDBJ databases">
        <title>complete genome of Flavobacterium ginsenosidimutans Str. YTB16.</title>
        <authorList>
            <person name="Wang Q."/>
        </authorList>
    </citation>
    <scope>NUCLEOTIDE SEQUENCE [LARGE SCALE GENOMIC DNA]</scope>
    <source>
        <strain evidence="1 2">YTB16</strain>
    </source>
</reference>
<accession>A0ABZ2Q5I0</accession>
<dbReference type="Proteomes" id="UP001447857">
    <property type="component" value="Chromosome"/>
</dbReference>
<evidence type="ECO:0008006" key="3">
    <source>
        <dbReference type="Google" id="ProtNLM"/>
    </source>
</evidence>
<evidence type="ECO:0000313" key="1">
    <source>
        <dbReference type="EMBL" id="WXK49666.1"/>
    </source>
</evidence>